<evidence type="ECO:0000256" key="6">
    <source>
        <dbReference type="SAM" id="MobiDB-lite"/>
    </source>
</evidence>
<comment type="catalytic activity">
    <reaction evidence="5">
        <text>a 3-demethylubiquinol + S-adenosyl-L-methionine = a ubiquinol + S-adenosyl-L-homocysteine + H(+)</text>
        <dbReference type="Rhea" id="RHEA:44380"/>
        <dbReference type="Rhea" id="RHEA-COMP:9566"/>
        <dbReference type="Rhea" id="RHEA-COMP:10914"/>
        <dbReference type="ChEBI" id="CHEBI:15378"/>
        <dbReference type="ChEBI" id="CHEBI:17976"/>
        <dbReference type="ChEBI" id="CHEBI:57856"/>
        <dbReference type="ChEBI" id="CHEBI:59789"/>
        <dbReference type="ChEBI" id="CHEBI:84422"/>
        <dbReference type="EC" id="2.1.1.64"/>
    </reaction>
</comment>
<evidence type="ECO:0000313" key="8">
    <source>
        <dbReference type="Proteomes" id="UP000445582"/>
    </source>
</evidence>
<dbReference type="EC" id="2.1.1.222" evidence="5"/>
<reference evidence="7 8" key="1">
    <citation type="submission" date="2019-12" db="EMBL/GenBank/DDBJ databases">
        <title>Genomic-based taxomic classification of the family Erythrobacteraceae.</title>
        <authorList>
            <person name="Xu L."/>
        </authorList>
    </citation>
    <scope>NUCLEOTIDE SEQUENCE [LARGE SCALE GENOMIC DNA]</scope>
    <source>
        <strain evidence="7 8">MCCC 1A09965</strain>
    </source>
</reference>
<dbReference type="Gene3D" id="3.40.50.150">
    <property type="entry name" value="Vaccinia Virus protein VP39"/>
    <property type="match status" value="1"/>
</dbReference>
<dbReference type="EC" id="2.1.1.64" evidence="5"/>
<dbReference type="InterPro" id="IPR020557">
    <property type="entry name" value="Fumarate_lyase_CS"/>
</dbReference>
<feature type="binding site" evidence="5">
    <location>
        <position position="110"/>
    </location>
    <ligand>
        <name>S-adenosyl-L-methionine</name>
        <dbReference type="ChEBI" id="CHEBI:59789"/>
    </ligand>
</feature>
<evidence type="ECO:0000256" key="4">
    <source>
        <dbReference type="ARBA" id="ARBA00022691"/>
    </source>
</evidence>
<dbReference type="GO" id="GO:0102208">
    <property type="term" value="F:2-polyprenyl-6-hydroxyphenol methylase activity"/>
    <property type="evidence" value="ECO:0007669"/>
    <property type="project" value="UniProtKB-EC"/>
</dbReference>
<dbReference type="Proteomes" id="UP000445582">
    <property type="component" value="Unassembled WGS sequence"/>
</dbReference>
<evidence type="ECO:0000256" key="1">
    <source>
        <dbReference type="ARBA" id="ARBA00022603"/>
    </source>
</evidence>
<sequence length="260" mass="27729">MPDATDTADMNTSRKPTQGATVTATIRPDEAAHFGKLARDWWDPRGSSAMLHKLNPVRLGYIREAIDLHWGGDIESRRPLAGKRALDVGCGAGLLCEPLARMGAEVTGVDAALENVAAAMAHAEGTGLSIDYRAGELGSMSLGQFDLVTCLEVIEHVADKPAFMTQLARHLAPGGLMILSTPNRTPQSKLLMVEGAERLGLIPRGTHEWADFVTPEELENLVSAAGLRMHSVKGIGFSPLSGLHIGDDLSLNYICTVTAV</sequence>
<dbReference type="CDD" id="cd02440">
    <property type="entry name" value="AdoMet_MTases"/>
    <property type="match status" value="1"/>
</dbReference>
<accession>A0A844YE46</accession>
<dbReference type="Pfam" id="PF13489">
    <property type="entry name" value="Methyltransf_23"/>
    <property type="match status" value="1"/>
</dbReference>
<keyword evidence="3 5" id="KW-0831">Ubiquinone biosynthesis</keyword>
<dbReference type="HAMAP" id="MF_00472">
    <property type="entry name" value="UbiG"/>
    <property type="match status" value="1"/>
</dbReference>
<name>A0A844YE46_9SPHN</name>
<evidence type="ECO:0000256" key="3">
    <source>
        <dbReference type="ARBA" id="ARBA00022688"/>
    </source>
</evidence>
<dbReference type="PANTHER" id="PTHR43464:SF19">
    <property type="entry name" value="UBIQUINONE BIOSYNTHESIS O-METHYLTRANSFERASE, MITOCHONDRIAL"/>
    <property type="match status" value="1"/>
</dbReference>
<dbReference type="UniPathway" id="UPA00232"/>
<proteinExistence type="inferred from homology"/>
<comment type="similarity">
    <text evidence="5">Belongs to the methyltransferase superfamily. UbiG/COQ3 family.</text>
</comment>
<organism evidence="7 8">
    <name type="scientific">Qipengyuania oceanensis</name>
    <dbReference type="NCBI Taxonomy" id="1463597"/>
    <lineage>
        <taxon>Bacteria</taxon>
        <taxon>Pseudomonadati</taxon>
        <taxon>Pseudomonadota</taxon>
        <taxon>Alphaproteobacteria</taxon>
        <taxon>Sphingomonadales</taxon>
        <taxon>Erythrobacteraceae</taxon>
        <taxon>Qipengyuania</taxon>
    </lineage>
</organism>
<gene>
    <name evidence="5 7" type="primary">ubiG</name>
    <name evidence="7" type="ORF">GRI48_07250</name>
</gene>
<feature type="binding site" evidence="5">
    <location>
        <position position="89"/>
    </location>
    <ligand>
        <name>S-adenosyl-L-methionine</name>
        <dbReference type="ChEBI" id="CHEBI:59789"/>
    </ligand>
</feature>
<dbReference type="RefSeq" id="WP_160673346.1">
    <property type="nucleotide sequence ID" value="NZ_WTYN01000001.1"/>
</dbReference>
<dbReference type="SUPFAM" id="SSF53335">
    <property type="entry name" value="S-adenosyl-L-methionine-dependent methyltransferases"/>
    <property type="match status" value="1"/>
</dbReference>
<comment type="function">
    <text evidence="5">O-methyltransferase that catalyzes the 2 O-methylation steps in the ubiquinone biosynthetic pathway.</text>
</comment>
<dbReference type="InterPro" id="IPR029063">
    <property type="entry name" value="SAM-dependent_MTases_sf"/>
</dbReference>
<dbReference type="EMBL" id="WTYN01000001">
    <property type="protein sequence ID" value="MXO62800.1"/>
    <property type="molecule type" value="Genomic_DNA"/>
</dbReference>
<feature type="binding site" evidence="5">
    <location>
        <position position="151"/>
    </location>
    <ligand>
        <name>S-adenosyl-L-methionine</name>
        <dbReference type="ChEBI" id="CHEBI:59789"/>
    </ligand>
</feature>
<keyword evidence="2 5" id="KW-0808">Transferase</keyword>
<protein>
    <recommendedName>
        <fullName evidence="5">Ubiquinone biosynthesis O-methyltransferase</fullName>
    </recommendedName>
    <alternativeName>
        <fullName evidence="5">2-polyprenyl-6-hydroxyphenol methylase</fullName>
        <ecNumber evidence="5">2.1.1.222</ecNumber>
    </alternativeName>
    <alternativeName>
        <fullName evidence="5">3-demethylubiquinone 3-O-methyltransferase</fullName>
        <ecNumber evidence="5">2.1.1.64</ecNumber>
    </alternativeName>
</protein>
<evidence type="ECO:0000313" key="7">
    <source>
        <dbReference type="EMBL" id="MXO62800.1"/>
    </source>
</evidence>
<dbReference type="GO" id="GO:0016829">
    <property type="term" value="F:lyase activity"/>
    <property type="evidence" value="ECO:0007669"/>
    <property type="project" value="UniProtKB-ARBA"/>
</dbReference>
<dbReference type="NCBIfam" id="TIGR01983">
    <property type="entry name" value="UbiG"/>
    <property type="match status" value="1"/>
</dbReference>
<feature type="region of interest" description="Disordered" evidence="6">
    <location>
        <begin position="1"/>
        <end position="20"/>
    </location>
</feature>
<keyword evidence="4 5" id="KW-0949">S-adenosyl-L-methionine</keyword>
<feature type="compositionally biased region" description="Polar residues" evidence="6">
    <location>
        <begin position="8"/>
        <end position="20"/>
    </location>
</feature>
<dbReference type="PROSITE" id="PS00163">
    <property type="entry name" value="FUMARATE_LYASES"/>
    <property type="match status" value="1"/>
</dbReference>
<evidence type="ECO:0000256" key="2">
    <source>
        <dbReference type="ARBA" id="ARBA00022679"/>
    </source>
</evidence>
<dbReference type="GO" id="GO:0061542">
    <property type="term" value="F:3-demethylubiquinol 3-O-methyltransferase activity"/>
    <property type="evidence" value="ECO:0007669"/>
    <property type="project" value="UniProtKB-UniRule"/>
</dbReference>
<dbReference type="PANTHER" id="PTHR43464">
    <property type="entry name" value="METHYLTRANSFERASE"/>
    <property type="match status" value="1"/>
</dbReference>
<comment type="catalytic activity">
    <reaction evidence="5">
        <text>a 3-(all-trans-polyprenyl)benzene-1,2-diol + S-adenosyl-L-methionine = a 2-methoxy-6-(all-trans-polyprenyl)phenol + S-adenosyl-L-homocysteine + H(+)</text>
        <dbReference type="Rhea" id="RHEA:31411"/>
        <dbReference type="Rhea" id="RHEA-COMP:9550"/>
        <dbReference type="Rhea" id="RHEA-COMP:9551"/>
        <dbReference type="ChEBI" id="CHEBI:15378"/>
        <dbReference type="ChEBI" id="CHEBI:57856"/>
        <dbReference type="ChEBI" id="CHEBI:59789"/>
        <dbReference type="ChEBI" id="CHEBI:62729"/>
        <dbReference type="ChEBI" id="CHEBI:62731"/>
        <dbReference type="EC" id="2.1.1.222"/>
    </reaction>
</comment>
<evidence type="ECO:0000256" key="5">
    <source>
        <dbReference type="HAMAP-Rule" id="MF_00472"/>
    </source>
</evidence>
<dbReference type="InterPro" id="IPR010233">
    <property type="entry name" value="UbiG_MeTrfase"/>
</dbReference>
<comment type="caution">
    <text evidence="7">The sequence shown here is derived from an EMBL/GenBank/DDBJ whole genome shotgun (WGS) entry which is preliminary data.</text>
</comment>
<dbReference type="AlphaFoldDB" id="A0A844YE46"/>
<feature type="binding site" evidence="5">
    <location>
        <position position="58"/>
    </location>
    <ligand>
        <name>S-adenosyl-L-methionine</name>
        <dbReference type="ChEBI" id="CHEBI:59789"/>
    </ligand>
</feature>
<dbReference type="GO" id="GO:0032259">
    <property type="term" value="P:methylation"/>
    <property type="evidence" value="ECO:0007669"/>
    <property type="project" value="UniProtKB-KW"/>
</dbReference>
<dbReference type="OrthoDB" id="9801538at2"/>
<keyword evidence="8" id="KW-1185">Reference proteome</keyword>
<keyword evidence="1 5" id="KW-0489">Methyltransferase</keyword>
<dbReference type="GO" id="GO:0010420">
    <property type="term" value="F:polyprenyldihydroxybenzoate methyltransferase activity"/>
    <property type="evidence" value="ECO:0007669"/>
    <property type="project" value="InterPro"/>
</dbReference>
<comment type="pathway">
    <text evidence="5">Cofactor biosynthesis; ubiquinone biosynthesis.</text>
</comment>